<dbReference type="InterPro" id="IPR011989">
    <property type="entry name" value="ARM-like"/>
</dbReference>
<name>A0A183IRQ4_9BILA</name>
<protein>
    <submittedName>
        <fullName evidence="3">Ovule protein</fullName>
    </submittedName>
</protein>
<dbReference type="Gene3D" id="1.25.10.10">
    <property type="entry name" value="Leucine-rich Repeat Variant"/>
    <property type="match status" value="1"/>
</dbReference>
<sequence length="144" mass="16697">MISRLIEDTIILETIEHSTRKRQLHCSLLSQSGKMVDMALKVLDDYHVMENLYMDPKYMYICESFLGLLNALLSWIPANDLEPKVQLIFRILCSCLNCNLISIKSSGIDCMYQILLRKGSKKEVEVLFNFFHLDFMNNILTAVE</sequence>
<dbReference type="Proteomes" id="UP000270296">
    <property type="component" value="Unassembled WGS sequence"/>
</dbReference>
<evidence type="ECO:0000313" key="2">
    <source>
        <dbReference type="Proteomes" id="UP000270296"/>
    </source>
</evidence>
<proteinExistence type="predicted"/>
<evidence type="ECO:0000313" key="1">
    <source>
        <dbReference type="EMBL" id="VDP09705.1"/>
    </source>
</evidence>
<reference evidence="1 2" key="2">
    <citation type="submission" date="2018-11" db="EMBL/GenBank/DDBJ databases">
        <authorList>
            <consortium name="Pathogen Informatics"/>
        </authorList>
    </citation>
    <scope>NUCLEOTIDE SEQUENCE [LARGE SCALE GENOMIC DNA]</scope>
</reference>
<dbReference type="EMBL" id="UZAM01009636">
    <property type="protein sequence ID" value="VDP09705.1"/>
    <property type="molecule type" value="Genomic_DNA"/>
</dbReference>
<dbReference type="AlphaFoldDB" id="A0A183IRQ4"/>
<keyword evidence="2" id="KW-1185">Reference proteome</keyword>
<gene>
    <name evidence="1" type="ORF">SBAD_LOCUS6301</name>
</gene>
<reference evidence="3" key="1">
    <citation type="submission" date="2016-06" db="UniProtKB">
        <authorList>
            <consortium name="WormBaseParasite"/>
        </authorList>
    </citation>
    <scope>IDENTIFICATION</scope>
</reference>
<evidence type="ECO:0000313" key="3">
    <source>
        <dbReference type="WBParaSite" id="SBAD_0000654501-mRNA-1"/>
    </source>
</evidence>
<accession>A0A183IRQ4</accession>
<dbReference type="WBParaSite" id="SBAD_0000654501-mRNA-1">
    <property type="protein sequence ID" value="SBAD_0000654501-mRNA-1"/>
    <property type="gene ID" value="SBAD_0000654501"/>
</dbReference>
<organism evidence="3">
    <name type="scientific">Soboliphyme baturini</name>
    <dbReference type="NCBI Taxonomy" id="241478"/>
    <lineage>
        <taxon>Eukaryota</taxon>
        <taxon>Metazoa</taxon>
        <taxon>Ecdysozoa</taxon>
        <taxon>Nematoda</taxon>
        <taxon>Enoplea</taxon>
        <taxon>Dorylaimia</taxon>
        <taxon>Dioctophymatida</taxon>
        <taxon>Dioctophymatoidea</taxon>
        <taxon>Soboliphymatidae</taxon>
        <taxon>Soboliphyme</taxon>
    </lineage>
</organism>